<dbReference type="SFLD" id="SFLDG01060">
    <property type="entry name" value="BATS_domain_containing"/>
    <property type="match status" value="1"/>
</dbReference>
<comment type="cofactor">
    <cofactor evidence="13">
        <name>[2Fe-2S] cluster</name>
        <dbReference type="ChEBI" id="CHEBI:190135"/>
    </cofactor>
    <text evidence="13">Binds 1 [2Fe-2S] cluster. The cluster is coordinated with 3 cysteines and 1 arginine.</text>
</comment>
<dbReference type="Proteomes" id="UP001139104">
    <property type="component" value="Unassembled WGS sequence"/>
</dbReference>
<dbReference type="HAMAP" id="MF_01694">
    <property type="entry name" value="BioB"/>
    <property type="match status" value="1"/>
</dbReference>
<feature type="binding site" evidence="13">
    <location>
        <position position="108"/>
    </location>
    <ligand>
        <name>[2Fe-2S] cluster</name>
        <dbReference type="ChEBI" id="CHEBI:190135"/>
    </ligand>
</feature>
<feature type="binding site" evidence="13">
    <location>
        <position position="140"/>
    </location>
    <ligand>
        <name>[2Fe-2S] cluster</name>
        <dbReference type="ChEBI" id="CHEBI:190135"/>
    </ligand>
</feature>
<keyword evidence="7 13" id="KW-0001">2Fe-2S</keyword>
<dbReference type="PROSITE" id="PS51918">
    <property type="entry name" value="RADICAL_SAM"/>
    <property type="match status" value="1"/>
</dbReference>
<keyword evidence="8 13" id="KW-0479">Metal-binding</keyword>
<proteinExistence type="inferred from homology"/>
<evidence type="ECO:0000256" key="3">
    <source>
        <dbReference type="ARBA" id="ARBA00012236"/>
    </source>
</evidence>
<dbReference type="GO" id="GO:0004076">
    <property type="term" value="F:biotin synthase activity"/>
    <property type="evidence" value="ECO:0007669"/>
    <property type="project" value="UniProtKB-EC"/>
</dbReference>
<sequence>MTINPQISGKTPVRHDWTQEEIEALFALPLLDLVHRAQNVHRQYHDDTIQLASLLSIKTGGCAEDCGYCPQSAHHAKKTGQTKETMFDVEDVLARARVAREAGASRFCMGAAWRSVRDGKEFDSVVDMVKGVRALGMEACVTLGMLQPHQAQKLAEAGLTAYNHNLDTSPEFYGEIVSTRTYRERLETLGHVRAAGIEICCGGIIGMGEKEFDRASLLRVLSEMNPHPESVPVNALVAVRGTPMEGRAQVDAFDMVRMIAVARIVMPKSRVRLSAGRAEMSAEAQALCFMAGANSIFYGEKLLTTANNDAEADRALIDRLGLKVQEIQERNAHYDLDSHPGSVEQMPEVRAAS</sequence>
<dbReference type="InterPro" id="IPR013785">
    <property type="entry name" value="Aldolase_TIM"/>
</dbReference>
<dbReference type="SMART" id="SM00729">
    <property type="entry name" value="Elp3"/>
    <property type="match status" value="1"/>
</dbReference>
<dbReference type="InterPro" id="IPR007197">
    <property type="entry name" value="rSAM"/>
</dbReference>
<evidence type="ECO:0000256" key="4">
    <source>
        <dbReference type="ARBA" id="ARBA00022485"/>
    </source>
</evidence>
<keyword evidence="11 13" id="KW-0411">Iron-sulfur</keyword>
<evidence type="ECO:0000256" key="11">
    <source>
        <dbReference type="ARBA" id="ARBA00023014"/>
    </source>
</evidence>
<dbReference type="CDD" id="cd01335">
    <property type="entry name" value="Radical_SAM"/>
    <property type="match status" value="1"/>
</dbReference>
<feature type="binding site" evidence="13">
    <location>
        <position position="69"/>
    </location>
    <ligand>
        <name>[4Fe-4S] cluster</name>
        <dbReference type="ChEBI" id="CHEBI:49883"/>
        <note>4Fe-4S-S-AdoMet</note>
    </ligand>
</feature>
<feature type="binding site" evidence="13">
    <location>
        <position position="66"/>
    </location>
    <ligand>
        <name>[4Fe-4S] cluster</name>
        <dbReference type="ChEBI" id="CHEBI:49883"/>
        <note>4Fe-4S-S-AdoMet</note>
    </ligand>
</feature>
<feature type="binding site" evidence="13">
    <location>
        <position position="200"/>
    </location>
    <ligand>
        <name>[2Fe-2S] cluster</name>
        <dbReference type="ChEBI" id="CHEBI:190135"/>
    </ligand>
</feature>
<accession>A0ABS9Z6J8</accession>
<comment type="cofactor">
    <cofactor evidence="13">
        <name>[4Fe-4S] cluster</name>
        <dbReference type="ChEBI" id="CHEBI:49883"/>
    </cofactor>
    <text evidence="13">Binds 1 [4Fe-4S] cluster. The cluster is coordinated with 3 cysteines and an exchangeable S-adenosyl-L-methionine.</text>
</comment>
<gene>
    <name evidence="13 15" type="primary">bioB</name>
    <name evidence="15" type="ORF">K2U94_11100</name>
</gene>
<feature type="binding site" evidence="13">
    <location>
        <position position="62"/>
    </location>
    <ligand>
        <name>[4Fe-4S] cluster</name>
        <dbReference type="ChEBI" id="CHEBI:49883"/>
        <note>4Fe-4S-S-AdoMet</note>
    </ligand>
</feature>
<evidence type="ECO:0000313" key="16">
    <source>
        <dbReference type="Proteomes" id="UP001139104"/>
    </source>
</evidence>
<dbReference type="SFLD" id="SFLDG01278">
    <property type="entry name" value="biotin_synthase_like"/>
    <property type="match status" value="1"/>
</dbReference>
<dbReference type="SFLD" id="SFLDS00029">
    <property type="entry name" value="Radical_SAM"/>
    <property type="match status" value="1"/>
</dbReference>
<evidence type="ECO:0000256" key="6">
    <source>
        <dbReference type="ARBA" id="ARBA00022691"/>
    </source>
</evidence>
<dbReference type="SUPFAM" id="SSF102114">
    <property type="entry name" value="Radical SAM enzymes"/>
    <property type="match status" value="1"/>
</dbReference>
<keyword evidence="9 13" id="KW-0093">Biotin biosynthesis</keyword>
<dbReference type="NCBIfam" id="TIGR00433">
    <property type="entry name" value="bioB"/>
    <property type="match status" value="1"/>
</dbReference>
<evidence type="ECO:0000256" key="1">
    <source>
        <dbReference type="ARBA" id="ARBA00004942"/>
    </source>
</evidence>
<evidence type="ECO:0000256" key="5">
    <source>
        <dbReference type="ARBA" id="ARBA00022679"/>
    </source>
</evidence>
<reference evidence="15" key="1">
    <citation type="journal article" date="2022" name="ISME J.">
        <title>Identification of active gaseous-alkane degraders at natural gas seeps.</title>
        <authorList>
            <person name="Farhan Ul Haque M."/>
            <person name="Hernandez M."/>
            <person name="Crombie A.T."/>
            <person name="Murrell J.C."/>
        </authorList>
    </citation>
    <scope>NUCLEOTIDE SEQUENCE</scope>
    <source>
        <strain evidence="15">PC2</strain>
    </source>
</reference>
<comment type="caution">
    <text evidence="15">The sequence shown here is derived from an EMBL/GenBank/DDBJ whole genome shotgun (WGS) entry which is preliminary data.</text>
</comment>
<evidence type="ECO:0000256" key="7">
    <source>
        <dbReference type="ARBA" id="ARBA00022714"/>
    </source>
</evidence>
<dbReference type="InterPro" id="IPR006638">
    <property type="entry name" value="Elp3/MiaA/NifB-like_rSAM"/>
</dbReference>
<organism evidence="15 16">
    <name type="scientific">Candidatus Rhodoblastus alkanivorans</name>
    <dbReference type="NCBI Taxonomy" id="2954117"/>
    <lineage>
        <taxon>Bacteria</taxon>
        <taxon>Pseudomonadati</taxon>
        <taxon>Pseudomonadota</taxon>
        <taxon>Alphaproteobacteria</taxon>
        <taxon>Hyphomicrobiales</taxon>
        <taxon>Rhodoblastaceae</taxon>
        <taxon>Rhodoblastus</taxon>
    </lineage>
</organism>
<protein>
    <recommendedName>
        <fullName evidence="3 13">Biotin synthase</fullName>
        <ecNumber evidence="3 13">2.8.1.6</ecNumber>
    </recommendedName>
</protein>
<keyword evidence="10 13" id="KW-0408">Iron</keyword>
<keyword evidence="6 13" id="KW-0949">S-adenosyl-L-methionine</keyword>
<feature type="binding site" evidence="13">
    <location>
        <position position="272"/>
    </location>
    <ligand>
        <name>[2Fe-2S] cluster</name>
        <dbReference type="ChEBI" id="CHEBI:190135"/>
    </ligand>
</feature>
<comment type="subunit">
    <text evidence="13">Homodimer.</text>
</comment>
<dbReference type="PIRSF" id="PIRSF001619">
    <property type="entry name" value="Biotin_synth"/>
    <property type="match status" value="1"/>
</dbReference>
<comment type="function">
    <text evidence="13">Catalyzes the conversion of dethiobiotin (DTB) to biotin by the insertion of a sulfur atom into dethiobiotin via a radical-based mechanism.</text>
</comment>
<dbReference type="InterPro" id="IPR002684">
    <property type="entry name" value="Biotin_synth/BioAB"/>
</dbReference>
<dbReference type="InterPro" id="IPR058240">
    <property type="entry name" value="rSAM_sf"/>
</dbReference>
<evidence type="ECO:0000259" key="14">
    <source>
        <dbReference type="PROSITE" id="PS51918"/>
    </source>
</evidence>
<dbReference type="InterPro" id="IPR024177">
    <property type="entry name" value="Biotin_synthase"/>
</dbReference>
<feature type="domain" description="Radical SAM core" evidence="14">
    <location>
        <begin position="47"/>
        <end position="277"/>
    </location>
</feature>
<dbReference type="EMBL" id="JAIVFP010000001">
    <property type="protein sequence ID" value="MCI4683308.1"/>
    <property type="molecule type" value="Genomic_DNA"/>
</dbReference>
<dbReference type="PANTHER" id="PTHR22976:SF2">
    <property type="entry name" value="BIOTIN SYNTHASE, MITOCHONDRIAL"/>
    <property type="match status" value="1"/>
</dbReference>
<evidence type="ECO:0000256" key="13">
    <source>
        <dbReference type="HAMAP-Rule" id="MF_01694"/>
    </source>
</evidence>
<evidence type="ECO:0000256" key="9">
    <source>
        <dbReference type="ARBA" id="ARBA00022756"/>
    </source>
</evidence>
<evidence type="ECO:0000313" key="15">
    <source>
        <dbReference type="EMBL" id="MCI4683308.1"/>
    </source>
</evidence>
<dbReference type="SFLD" id="SFLDF00272">
    <property type="entry name" value="biotin_synthase"/>
    <property type="match status" value="1"/>
</dbReference>
<evidence type="ECO:0000256" key="8">
    <source>
        <dbReference type="ARBA" id="ARBA00022723"/>
    </source>
</evidence>
<dbReference type="PANTHER" id="PTHR22976">
    <property type="entry name" value="BIOTIN SYNTHASE"/>
    <property type="match status" value="1"/>
</dbReference>
<comment type="pathway">
    <text evidence="1 13">Cofactor biosynthesis; biotin biosynthesis; biotin from 7,8-diaminononanoate: step 2/2.</text>
</comment>
<dbReference type="InterPro" id="IPR010722">
    <property type="entry name" value="BATS_dom"/>
</dbReference>
<keyword evidence="4 13" id="KW-0004">4Fe-4S</keyword>
<keyword evidence="16" id="KW-1185">Reference proteome</keyword>
<dbReference type="EC" id="2.8.1.6" evidence="3 13"/>
<dbReference type="SMART" id="SM00876">
    <property type="entry name" value="BATS"/>
    <property type="match status" value="1"/>
</dbReference>
<comment type="similarity">
    <text evidence="2 13">Belongs to the radical SAM superfamily. Biotin synthase family.</text>
</comment>
<dbReference type="Gene3D" id="3.20.20.70">
    <property type="entry name" value="Aldolase class I"/>
    <property type="match status" value="1"/>
</dbReference>
<name>A0ABS9Z6J8_9HYPH</name>
<evidence type="ECO:0000256" key="12">
    <source>
        <dbReference type="ARBA" id="ARBA00051157"/>
    </source>
</evidence>
<evidence type="ECO:0000256" key="2">
    <source>
        <dbReference type="ARBA" id="ARBA00010765"/>
    </source>
</evidence>
<evidence type="ECO:0000256" key="10">
    <source>
        <dbReference type="ARBA" id="ARBA00023004"/>
    </source>
</evidence>
<dbReference type="Pfam" id="PF04055">
    <property type="entry name" value="Radical_SAM"/>
    <property type="match status" value="1"/>
</dbReference>
<dbReference type="Pfam" id="PF06968">
    <property type="entry name" value="BATS"/>
    <property type="match status" value="1"/>
</dbReference>
<keyword evidence="5 13" id="KW-0808">Transferase</keyword>
<comment type="catalytic activity">
    <reaction evidence="12 13">
        <text>(4R,5S)-dethiobiotin + (sulfur carrier)-SH + 2 reduced [2Fe-2S]-[ferredoxin] + 2 S-adenosyl-L-methionine = (sulfur carrier)-H + biotin + 2 5'-deoxyadenosine + 2 L-methionine + 2 oxidized [2Fe-2S]-[ferredoxin]</text>
        <dbReference type="Rhea" id="RHEA:22060"/>
        <dbReference type="Rhea" id="RHEA-COMP:10000"/>
        <dbReference type="Rhea" id="RHEA-COMP:10001"/>
        <dbReference type="Rhea" id="RHEA-COMP:14737"/>
        <dbReference type="Rhea" id="RHEA-COMP:14739"/>
        <dbReference type="ChEBI" id="CHEBI:17319"/>
        <dbReference type="ChEBI" id="CHEBI:29917"/>
        <dbReference type="ChEBI" id="CHEBI:33737"/>
        <dbReference type="ChEBI" id="CHEBI:33738"/>
        <dbReference type="ChEBI" id="CHEBI:57586"/>
        <dbReference type="ChEBI" id="CHEBI:57844"/>
        <dbReference type="ChEBI" id="CHEBI:59789"/>
        <dbReference type="ChEBI" id="CHEBI:64428"/>
        <dbReference type="ChEBI" id="CHEBI:149473"/>
        <dbReference type="EC" id="2.8.1.6"/>
    </reaction>
</comment>